<protein>
    <recommendedName>
        <fullName evidence="1">Peptidase C39 domain-containing protein</fullName>
    </recommendedName>
</protein>
<reference evidence="2 3" key="1">
    <citation type="journal article" date="2016" name="Nat. Commun.">
        <title>Thousands of microbial genomes shed light on interconnected biogeochemical processes in an aquifer system.</title>
        <authorList>
            <person name="Anantharaman K."/>
            <person name="Brown C.T."/>
            <person name="Hug L.A."/>
            <person name="Sharon I."/>
            <person name="Castelle C.J."/>
            <person name="Probst A.J."/>
            <person name="Thomas B.C."/>
            <person name="Singh A."/>
            <person name="Wilkins M.J."/>
            <person name="Karaoz U."/>
            <person name="Brodie E.L."/>
            <person name="Williams K.H."/>
            <person name="Hubbard S.S."/>
            <person name="Banfield J.F."/>
        </authorList>
    </citation>
    <scope>NUCLEOTIDE SEQUENCE [LARGE SCALE GENOMIC DNA]</scope>
</reference>
<dbReference type="STRING" id="1802055.A3A74_07100"/>
<name>A0A1F7IA49_9BACT</name>
<sequence length="136" mass="16230">MRKSITQKHEFGCGVACVAFVVNKSYEEAVEILGRKRAAKKGFYCRDLVKVLKRFNLNYSFRYLQPRLKQKIYQDRIIVFIKRSKKYPFGHYLVRYKNLWMDPWINFSTNKKINEAKSGYCKRLLGRPIYGLFPDS</sequence>
<evidence type="ECO:0000259" key="1">
    <source>
        <dbReference type="Pfam" id="PF03412"/>
    </source>
</evidence>
<dbReference type="AlphaFoldDB" id="A0A1F7IA49"/>
<proteinExistence type="predicted"/>
<organism evidence="2 3">
    <name type="scientific">Candidatus Roizmanbacteria bacterium RIFCSPLOWO2_01_FULL_35_13</name>
    <dbReference type="NCBI Taxonomy" id="1802055"/>
    <lineage>
        <taxon>Bacteria</taxon>
        <taxon>Candidatus Roizmaniibacteriota</taxon>
    </lineage>
</organism>
<dbReference type="GO" id="GO:0006508">
    <property type="term" value="P:proteolysis"/>
    <property type="evidence" value="ECO:0007669"/>
    <property type="project" value="InterPro"/>
</dbReference>
<dbReference type="EMBL" id="MGAF01000034">
    <property type="protein sequence ID" value="OGK40245.1"/>
    <property type="molecule type" value="Genomic_DNA"/>
</dbReference>
<comment type="caution">
    <text evidence="2">The sequence shown here is derived from an EMBL/GenBank/DDBJ whole genome shotgun (WGS) entry which is preliminary data.</text>
</comment>
<dbReference type="Proteomes" id="UP000179270">
    <property type="component" value="Unassembled WGS sequence"/>
</dbReference>
<dbReference type="GO" id="GO:0008233">
    <property type="term" value="F:peptidase activity"/>
    <property type="evidence" value="ECO:0007669"/>
    <property type="project" value="InterPro"/>
</dbReference>
<gene>
    <name evidence="2" type="ORF">A3A74_07100</name>
</gene>
<feature type="domain" description="Peptidase C39" evidence="1">
    <location>
        <begin position="3"/>
        <end position="97"/>
    </location>
</feature>
<dbReference type="InterPro" id="IPR005074">
    <property type="entry name" value="Peptidase_C39"/>
</dbReference>
<dbReference type="GO" id="GO:0016020">
    <property type="term" value="C:membrane"/>
    <property type="evidence" value="ECO:0007669"/>
    <property type="project" value="InterPro"/>
</dbReference>
<evidence type="ECO:0000313" key="3">
    <source>
        <dbReference type="Proteomes" id="UP000179270"/>
    </source>
</evidence>
<dbReference type="GO" id="GO:0005524">
    <property type="term" value="F:ATP binding"/>
    <property type="evidence" value="ECO:0007669"/>
    <property type="project" value="InterPro"/>
</dbReference>
<accession>A0A1F7IA49</accession>
<dbReference type="Pfam" id="PF03412">
    <property type="entry name" value="Peptidase_C39"/>
    <property type="match status" value="1"/>
</dbReference>
<dbReference type="Gene3D" id="3.90.70.10">
    <property type="entry name" value="Cysteine proteinases"/>
    <property type="match status" value="1"/>
</dbReference>
<evidence type="ECO:0000313" key="2">
    <source>
        <dbReference type="EMBL" id="OGK40245.1"/>
    </source>
</evidence>